<protein>
    <submittedName>
        <fullName evidence="2">Uncharacterized protein</fullName>
    </submittedName>
</protein>
<feature type="region of interest" description="Disordered" evidence="1">
    <location>
        <begin position="146"/>
        <end position="171"/>
    </location>
</feature>
<feature type="region of interest" description="Disordered" evidence="1">
    <location>
        <begin position="1"/>
        <end position="22"/>
    </location>
</feature>
<evidence type="ECO:0000313" key="2">
    <source>
        <dbReference type="EMBL" id="CAE0617079.1"/>
    </source>
</evidence>
<gene>
    <name evidence="2" type="ORF">OMAR00292_LOCUS2955</name>
</gene>
<dbReference type="AlphaFoldDB" id="A0A7S3UKM4"/>
<sequence length="171" mass="18785">MDAEGEEASPKHPGHETARGCSDVEPDIAAFPDFKPIPAPDVIQKVQFHEQPPMWLMFDFMTSEEIDYLLAKAEPKWERAQVHRAVIRDPAKHRSYVGGSSGKTSDVDTPFTATVGESRTAFMCVLGMSLQGCCAWRTCPDAAEQNAASSQARSDRRSNPNSSVCCHRVSS</sequence>
<accession>A0A7S3UKM4</accession>
<name>A0A7S3UKM4_OXYMA</name>
<evidence type="ECO:0000256" key="1">
    <source>
        <dbReference type="SAM" id="MobiDB-lite"/>
    </source>
</evidence>
<organism evidence="2">
    <name type="scientific">Oxyrrhis marina</name>
    <name type="common">Dinoflagellate</name>
    <dbReference type="NCBI Taxonomy" id="2969"/>
    <lineage>
        <taxon>Eukaryota</taxon>
        <taxon>Sar</taxon>
        <taxon>Alveolata</taxon>
        <taxon>Dinophyceae</taxon>
        <taxon>Oxyrrhinales</taxon>
        <taxon>Oxyrrhinaceae</taxon>
        <taxon>Oxyrrhis</taxon>
    </lineage>
</organism>
<feature type="compositionally biased region" description="Basic and acidic residues" evidence="1">
    <location>
        <begin position="8"/>
        <end position="18"/>
    </location>
</feature>
<proteinExistence type="predicted"/>
<feature type="compositionally biased region" description="Polar residues" evidence="1">
    <location>
        <begin position="159"/>
        <end position="171"/>
    </location>
</feature>
<dbReference type="EMBL" id="HBIT01005937">
    <property type="protein sequence ID" value="CAE0617079.1"/>
    <property type="molecule type" value="Transcribed_RNA"/>
</dbReference>
<reference evidence="2" key="1">
    <citation type="submission" date="2021-01" db="EMBL/GenBank/DDBJ databases">
        <authorList>
            <person name="Corre E."/>
            <person name="Pelletier E."/>
            <person name="Niang G."/>
            <person name="Scheremetjew M."/>
            <person name="Finn R."/>
            <person name="Kale V."/>
            <person name="Holt S."/>
            <person name="Cochrane G."/>
            <person name="Meng A."/>
            <person name="Brown T."/>
            <person name="Cohen L."/>
        </authorList>
    </citation>
    <scope>NUCLEOTIDE SEQUENCE</scope>
    <source>
        <strain evidence="2">CCMP1795</strain>
    </source>
</reference>